<reference evidence="2" key="2">
    <citation type="submission" date="2016-02" db="EMBL/GenBank/DDBJ databases">
        <title>Draft genome sequence of five rapidly growing Mycobacterium species.</title>
        <authorList>
            <person name="Katahira K."/>
            <person name="Gotou Y."/>
            <person name="Iida K."/>
            <person name="Ogura Y."/>
            <person name="Hayashi T."/>
        </authorList>
    </citation>
    <scope>NUCLEOTIDE SEQUENCE [LARGE SCALE GENOMIC DNA]</scope>
    <source>
        <strain evidence="2">JCM15654</strain>
    </source>
</reference>
<dbReference type="RefSeq" id="WP_062831107.1">
    <property type="nucleotide sequence ID" value="NZ_BCSX01000045.1"/>
</dbReference>
<evidence type="ECO:0000313" key="1">
    <source>
        <dbReference type="EMBL" id="GAS91157.1"/>
    </source>
</evidence>
<dbReference type="AlphaFoldDB" id="A0A117I757"/>
<dbReference type="EMBL" id="BCSX01000045">
    <property type="protein sequence ID" value="GAS91157.1"/>
    <property type="molecule type" value="Genomic_DNA"/>
</dbReference>
<organism evidence="1 2">
    <name type="scientific">Mycolicibacterium brisbanense</name>
    <dbReference type="NCBI Taxonomy" id="146020"/>
    <lineage>
        <taxon>Bacteria</taxon>
        <taxon>Bacillati</taxon>
        <taxon>Actinomycetota</taxon>
        <taxon>Actinomycetes</taxon>
        <taxon>Mycobacteriales</taxon>
        <taxon>Mycobacteriaceae</taxon>
        <taxon>Mycolicibacterium</taxon>
    </lineage>
</organism>
<name>A0A117I757_9MYCO</name>
<keyword evidence="2" id="KW-1185">Reference proteome</keyword>
<protein>
    <submittedName>
        <fullName evidence="1">Uncharacterized protein</fullName>
    </submittedName>
</protein>
<gene>
    <name evidence="1" type="ORF">RMCB_5253</name>
</gene>
<accession>A0A117I757</accession>
<dbReference type="OrthoDB" id="4627815at2"/>
<evidence type="ECO:0000313" key="2">
    <source>
        <dbReference type="Proteomes" id="UP000069620"/>
    </source>
</evidence>
<proteinExistence type="predicted"/>
<reference evidence="2" key="1">
    <citation type="journal article" date="2016" name="Genome Announc.">
        <title>Draft Genome Sequences of Five Rapidly Growing Mycobacterium Species, M. thermoresistibile, M. fortuitum subsp. acetamidolyticum, M. canariasense, M. brisbanense, and M. novocastrense.</title>
        <authorList>
            <person name="Katahira K."/>
            <person name="Ogura Y."/>
            <person name="Gotoh Y."/>
            <person name="Hayashi T."/>
        </authorList>
    </citation>
    <scope>NUCLEOTIDE SEQUENCE [LARGE SCALE GENOMIC DNA]</scope>
    <source>
        <strain evidence="2">JCM15654</strain>
    </source>
</reference>
<sequence length="93" mass="10708">MSYHVMDLVCERANERDWELIFDSGPNGDRRTIVWEQRCSAGAGEPLELEITFNVDGRIVQTEKRQDGKWHQRTTPTQGFASTTVHLETLTMI</sequence>
<dbReference type="Proteomes" id="UP000069620">
    <property type="component" value="Unassembled WGS sequence"/>
</dbReference>
<dbReference type="STRING" id="146020.RMCB_5253"/>
<comment type="caution">
    <text evidence="1">The sequence shown here is derived from an EMBL/GenBank/DDBJ whole genome shotgun (WGS) entry which is preliminary data.</text>
</comment>